<dbReference type="eggNOG" id="COG4640">
    <property type="taxonomic scope" value="Bacteria"/>
</dbReference>
<keyword evidence="4" id="KW-1185">Reference proteome</keyword>
<dbReference type="EMBL" id="CM001487">
    <property type="protein sequence ID" value="EIM56899.1"/>
    <property type="molecule type" value="Genomic_DNA"/>
</dbReference>
<dbReference type="OrthoDB" id="1779920at2"/>
<dbReference type="Proteomes" id="UP000005753">
    <property type="component" value="Chromosome"/>
</dbReference>
<evidence type="ECO:0000256" key="1">
    <source>
        <dbReference type="SAM" id="Phobius"/>
    </source>
</evidence>
<keyword evidence="1" id="KW-1133">Transmembrane helix</keyword>
<name>I5ASX6_EUBC6</name>
<gene>
    <name evidence="3" type="ORF">EubceDRAFT1_1081</name>
</gene>
<organism evidence="3 4">
    <name type="scientific">Eubacterium cellulosolvens (strain ATCC 43171 / JCM 9499 / 6)</name>
    <name type="common">Cillobacterium cellulosolvens</name>
    <dbReference type="NCBI Taxonomy" id="633697"/>
    <lineage>
        <taxon>Bacteria</taxon>
        <taxon>Bacillati</taxon>
        <taxon>Bacillota</taxon>
        <taxon>Clostridia</taxon>
        <taxon>Eubacteriales</taxon>
        <taxon>Eubacteriaceae</taxon>
        <taxon>Eubacterium</taxon>
    </lineage>
</organism>
<feature type="domain" description="Zinc-ribbon" evidence="2">
    <location>
        <begin position="4"/>
        <end position="25"/>
    </location>
</feature>
<evidence type="ECO:0000313" key="4">
    <source>
        <dbReference type="Proteomes" id="UP000005753"/>
    </source>
</evidence>
<evidence type="ECO:0000259" key="2">
    <source>
        <dbReference type="Pfam" id="PF13240"/>
    </source>
</evidence>
<keyword evidence="1" id="KW-0812">Transmembrane</keyword>
<accession>I5ASX6</accession>
<dbReference type="InterPro" id="IPR026870">
    <property type="entry name" value="Zinc_ribbon_dom"/>
</dbReference>
<feature type="transmembrane region" description="Helical" evidence="1">
    <location>
        <begin position="159"/>
        <end position="182"/>
    </location>
</feature>
<protein>
    <recommendedName>
        <fullName evidence="2">Zinc-ribbon domain-containing protein</fullName>
    </recommendedName>
</protein>
<dbReference type="STRING" id="633697.EubceDRAFT1_1081"/>
<evidence type="ECO:0000313" key="3">
    <source>
        <dbReference type="EMBL" id="EIM56899.1"/>
    </source>
</evidence>
<dbReference type="Pfam" id="PF13240">
    <property type="entry name" value="Zn_Ribbon_1"/>
    <property type="match status" value="1"/>
</dbReference>
<feature type="transmembrane region" description="Helical" evidence="1">
    <location>
        <begin position="119"/>
        <end position="138"/>
    </location>
</feature>
<reference evidence="3 4" key="2">
    <citation type="submission" date="2012-02" db="EMBL/GenBank/DDBJ databases">
        <title>Improved High-Quality Draft sequence of Eubacterium cellulosolvens 6.</title>
        <authorList>
            <consortium name="US DOE Joint Genome Institute"/>
            <person name="Lucas S."/>
            <person name="Han J."/>
            <person name="Lapidus A."/>
            <person name="Cheng J.-F."/>
            <person name="Goodwin L."/>
            <person name="Pitluck S."/>
            <person name="Peters L."/>
            <person name="Mikhailova N."/>
            <person name="Gu W."/>
            <person name="Detter J.C."/>
            <person name="Han C."/>
            <person name="Tapia R."/>
            <person name="Land M."/>
            <person name="Hauser L."/>
            <person name="Kyrpides N."/>
            <person name="Ivanova N."/>
            <person name="Pagani I."/>
            <person name="Johnson E."/>
            <person name="Mukhopadhyay B."/>
            <person name="Anderson I."/>
            <person name="Woyke T."/>
        </authorList>
    </citation>
    <scope>NUCLEOTIDE SEQUENCE [LARGE SCALE GENOMIC DNA]</scope>
    <source>
        <strain evidence="3 4">6</strain>
    </source>
</reference>
<proteinExistence type="predicted"/>
<feature type="transmembrane region" description="Helical" evidence="1">
    <location>
        <begin position="194"/>
        <end position="218"/>
    </location>
</feature>
<dbReference type="AlphaFoldDB" id="I5ASX6"/>
<sequence>MKICPKCGKKLDDAVYYCTHCGAALINTDPVAAPAAAESAAAFTANASAAQEGADTESSATTAQNAPTGDVAGGNFAQGQPYANGYGSCGIPYGTGQLYYNPYDHTADFTPSDISDNKVMAMILYLCGSIGLLIGLLYKRSAYVTFHLRQVLKLFMLEVLTKICAAIIGFFISLFSIGSIISDLSYGTAGIRSLLFGSAAFTVPLVITGIVSIIILVVKIICFFHVCNGKAIEAPIVRALRFMR</sequence>
<dbReference type="HOGENOM" id="CLU_095018_0_0_9"/>
<keyword evidence="1" id="KW-0472">Membrane</keyword>
<reference evidence="3 4" key="1">
    <citation type="submission" date="2010-08" db="EMBL/GenBank/DDBJ databases">
        <authorList>
            <consortium name="US DOE Joint Genome Institute (JGI-PGF)"/>
            <person name="Lucas S."/>
            <person name="Copeland A."/>
            <person name="Lapidus A."/>
            <person name="Cheng J.-F."/>
            <person name="Bruce D."/>
            <person name="Goodwin L."/>
            <person name="Pitluck S."/>
            <person name="Land M.L."/>
            <person name="Hauser L."/>
            <person name="Chang Y.-J."/>
            <person name="Anderson I.J."/>
            <person name="Johnson E."/>
            <person name="Mulhopadhyay B."/>
            <person name="Kyrpides N."/>
            <person name="Woyke T.J."/>
        </authorList>
    </citation>
    <scope>NUCLEOTIDE SEQUENCE [LARGE SCALE GENOMIC DNA]</scope>
    <source>
        <strain evidence="3 4">6</strain>
    </source>
</reference>